<feature type="domain" description="Thiamine pyrophosphate enzyme central" evidence="4">
    <location>
        <begin position="239"/>
        <end position="373"/>
    </location>
</feature>
<dbReference type="GO" id="GO:0030976">
    <property type="term" value="F:thiamine pyrophosphate binding"/>
    <property type="evidence" value="ECO:0007669"/>
    <property type="project" value="InterPro"/>
</dbReference>
<comment type="caution">
    <text evidence="7">The sequence shown here is derived from an EMBL/GenBank/DDBJ whole genome shotgun (WGS) entry which is preliminary data.</text>
</comment>
<dbReference type="GO" id="GO:0019310">
    <property type="term" value="P:inositol catabolic process"/>
    <property type="evidence" value="ECO:0007669"/>
    <property type="project" value="InterPro"/>
</dbReference>
<dbReference type="Pfam" id="PF02775">
    <property type="entry name" value="TPP_enzyme_C"/>
    <property type="match status" value="1"/>
</dbReference>
<dbReference type="GO" id="GO:0000287">
    <property type="term" value="F:magnesium ion binding"/>
    <property type="evidence" value="ECO:0007669"/>
    <property type="project" value="InterPro"/>
</dbReference>
<sequence>MSAVPPNPAVQTVRLTVSQAVVRFLQAQFSERDGVRQQFFGGVFGIFGHGNVAGVGQALLEAEEGALGDGWEPPAQVRYMTGRNEQAMVHAAVGYARQKDRLQTLAVTASVGPGSSNMLTGAALATINRIPVLLLPADVFATRVASPVLQELEQPYGYDVSVNDAFRPLSKFFDRVWRPEQLPSALLGAMRVLTDPAETGAATICLPEDLQAEAWDFPVELFRERTWRIARPVPEKVAIAEAAELIRSAKAPLVVAGGGVVYSQATEALRTFVEATGIPVGQSQAGKGAIRYDHPLSLGAIGSTGTTAANEIAAEADVVIGIGTRYSDFTTGSRTAFQNPDVRFVNVNVASLDAVKHAGLPVQADAREALEALTAALEGFSTPDAYRERAARLNRAWDAVVDRFFHSGIGEEKGLLAQAEVIGAVDEVADDRDVVVCAAGSLPGDLHCMWRSRDPKQYHVEYGYSCMGYEIPGGIGVALAAPDRDVFITVGDGSYLMMPTELVTAVQEDAKVIVVLLQNHGFASIGALSEQHGSQRFGTKYRKRSESGRLEGGKLPVDLAANVESLGIRTLRAGTREELVAALQDAKASAESTCVYVETDLYSEAPDGGGWWDVPVSEVSHLESTRTARTWYEGEKRTQRPLL</sequence>
<reference evidence="7 8" key="1">
    <citation type="submission" date="2020-08" db="EMBL/GenBank/DDBJ databases">
        <title>The Agave Microbiome: Exploring the role of microbial communities in plant adaptations to desert environments.</title>
        <authorList>
            <person name="Partida-Martinez L.P."/>
        </authorList>
    </citation>
    <scope>NUCLEOTIDE SEQUENCE [LARGE SCALE GENOMIC DNA]</scope>
    <source>
        <strain evidence="7 8">AS2.23</strain>
    </source>
</reference>
<dbReference type="PANTHER" id="PTHR18968:SF9">
    <property type="entry name" value="3D-(3,5_4)-TRIHYDROXYCYCLOHEXANE-1,2-DIONE HYDROLASE"/>
    <property type="match status" value="1"/>
</dbReference>
<dbReference type="InterPro" id="IPR029061">
    <property type="entry name" value="THDP-binding"/>
</dbReference>
<protein>
    <submittedName>
        <fullName evidence="7">3D-(3,5/4)-trihydroxycyclohexane-1,2-dione acylhydrolase (Decyclizing)</fullName>
        <ecNumber evidence="7">3.7.1.22</ecNumber>
    </submittedName>
</protein>
<gene>
    <name evidence="7" type="ORF">FHR75_003233</name>
</gene>
<evidence type="ECO:0000259" key="4">
    <source>
        <dbReference type="Pfam" id="PF00205"/>
    </source>
</evidence>
<dbReference type="InterPro" id="IPR012001">
    <property type="entry name" value="Thiamin_PyroP_enz_TPP-bd_dom"/>
</dbReference>
<accession>A0A7W4XYD4</accession>
<dbReference type="CDD" id="cd02003">
    <property type="entry name" value="TPP_IolD"/>
    <property type="match status" value="1"/>
</dbReference>
<dbReference type="GO" id="GO:0009099">
    <property type="term" value="P:L-valine biosynthetic process"/>
    <property type="evidence" value="ECO:0007669"/>
    <property type="project" value="TreeGrafter"/>
</dbReference>
<feature type="domain" description="Thiamine pyrophosphate enzyme TPP-binding" evidence="5">
    <location>
        <begin position="439"/>
        <end position="595"/>
    </location>
</feature>
<feature type="domain" description="Thiamine pyrophosphate enzyme N-terminal TPP-binding" evidence="6">
    <location>
        <begin position="75"/>
        <end position="152"/>
    </location>
</feature>
<proteinExistence type="inferred from homology"/>
<dbReference type="EMBL" id="JACHVY010000003">
    <property type="protein sequence ID" value="MBB2902402.1"/>
    <property type="molecule type" value="Genomic_DNA"/>
</dbReference>
<dbReference type="InterPro" id="IPR045229">
    <property type="entry name" value="TPP_enz"/>
</dbReference>
<reference evidence="7 8" key="2">
    <citation type="submission" date="2020-08" db="EMBL/GenBank/DDBJ databases">
        <authorList>
            <person name="Partida-Martinez L."/>
            <person name="Huntemann M."/>
            <person name="Clum A."/>
            <person name="Wang J."/>
            <person name="Palaniappan K."/>
            <person name="Ritter S."/>
            <person name="Chen I.-M."/>
            <person name="Stamatis D."/>
            <person name="Reddy T."/>
            <person name="O'Malley R."/>
            <person name="Daum C."/>
            <person name="Shapiro N."/>
            <person name="Ivanova N."/>
            <person name="Kyrpides N."/>
            <person name="Woyke T."/>
        </authorList>
    </citation>
    <scope>NUCLEOTIDE SEQUENCE [LARGE SCALE GENOMIC DNA]</scope>
    <source>
        <strain evidence="7 8">AS2.23</strain>
    </source>
</reference>
<dbReference type="Gene3D" id="3.40.50.1220">
    <property type="entry name" value="TPP-binding domain"/>
    <property type="match status" value="1"/>
</dbReference>
<dbReference type="Pfam" id="PF00205">
    <property type="entry name" value="TPP_enzyme_M"/>
    <property type="match status" value="1"/>
</dbReference>
<dbReference type="SUPFAM" id="SSF52467">
    <property type="entry name" value="DHS-like NAD/FAD-binding domain"/>
    <property type="match status" value="1"/>
</dbReference>
<evidence type="ECO:0000256" key="2">
    <source>
        <dbReference type="ARBA" id="ARBA00023052"/>
    </source>
</evidence>
<dbReference type="Pfam" id="PF02776">
    <property type="entry name" value="TPP_enzyme_N"/>
    <property type="match status" value="1"/>
</dbReference>
<dbReference type="InterPro" id="IPR011766">
    <property type="entry name" value="TPP_enzyme_TPP-bd"/>
</dbReference>
<dbReference type="Proteomes" id="UP000533269">
    <property type="component" value="Unassembled WGS sequence"/>
</dbReference>
<dbReference type="GO" id="GO:0050660">
    <property type="term" value="F:flavin adenine dinucleotide binding"/>
    <property type="evidence" value="ECO:0007669"/>
    <property type="project" value="TreeGrafter"/>
</dbReference>
<organism evidence="7 8">
    <name type="scientific">Kineococcus radiotolerans</name>
    <dbReference type="NCBI Taxonomy" id="131568"/>
    <lineage>
        <taxon>Bacteria</taxon>
        <taxon>Bacillati</taxon>
        <taxon>Actinomycetota</taxon>
        <taxon>Actinomycetes</taxon>
        <taxon>Kineosporiales</taxon>
        <taxon>Kineosporiaceae</taxon>
        <taxon>Kineococcus</taxon>
    </lineage>
</organism>
<dbReference type="NCBIfam" id="TIGR04377">
    <property type="entry name" value="myo_inos_iolD"/>
    <property type="match status" value="1"/>
</dbReference>
<dbReference type="AlphaFoldDB" id="A0A7W4XYD4"/>
<dbReference type="InterPro" id="IPR029035">
    <property type="entry name" value="DHS-like_NAD/FAD-binding_dom"/>
</dbReference>
<evidence type="ECO:0000256" key="3">
    <source>
        <dbReference type="RuleBase" id="RU362132"/>
    </source>
</evidence>
<dbReference type="PANTHER" id="PTHR18968">
    <property type="entry name" value="THIAMINE PYROPHOSPHATE ENZYMES"/>
    <property type="match status" value="1"/>
</dbReference>
<dbReference type="GO" id="GO:0102481">
    <property type="term" value="F:3D-(3,5/4)-trihydroxycyclohexane-1,2-dione hydrolase activity"/>
    <property type="evidence" value="ECO:0007669"/>
    <property type="project" value="UniProtKB-EC"/>
</dbReference>
<evidence type="ECO:0000313" key="8">
    <source>
        <dbReference type="Proteomes" id="UP000533269"/>
    </source>
</evidence>
<evidence type="ECO:0000259" key="5">
    <source>
        <dbReference type="Pfam" id="PF02775"/>
    </source>
</evidence>
<dbReference type="SUPFAM" id="SSF52518">
    <property type="entry name" value="Thiamin diphosphate-binding fold (THDP-binding)"/>
    <property type="match status" value="2"/>
</dbReference>
<dbReference type="EC" id="3.7.1.22" evidence="7"/>
<dbReference type="GO" id="GO:0005948">
    <property type="term" value="C:acetolactate synthase complex"/>
    <property type="evidence" value="ECO:0007669"/>
    <property type="project" value="TreeGrafter"/>
</dbReference>
<keyword evidence="7" id="KW-0378">Hydrolase</keyword>
<dbReference type="CDD" id="cd07035">
    <property type="entry name" value="TPP_PYR_POX_like"/>
    <property type="match status" value="1"/>
</dbReference>
<evidence type="ECO:0000256" key="1">
    <source>
        <dbReference type="ARBA" id="ARBA00007812"/>
    </source>
</evidence>
<comment type="similarity">
    <text evidence="1 3">Belongs to the TPP enzyme family.</text>
</comment>
<dbReference type="GO" id="GO:0003984">
    <property type="term" value="F:acetolactate synthase activity"/>
    <property type="evidence" value="ECO:0007669"/>
    <property type="project" value="TreeGrafter"/>
</dbReference>
<evidence type="ECO:0000259" key="6">
    <source>
        <dbReference type="Pfam" id="PF02776"/>
    </source>
</evidence>
<dbReference type="RefSeq" id="WP_183392209.1">
    <property type="nucleotide sequence ID" value="NZ_JACHVY010000003.1"/>
</dbReference>
<name>A0A7W4XYD4_KINRA</name>
<keyword evidence="2 3" id="KW-0786">Thiamine pyrophosphate</keyword>
<dbReference type="InterPro" id="IPR012000">
    <property type="entry name" value="Thiamin_PyroP_enz_cen_dom"/>
</dbReference>
<evidence type="ECO:0000313" key="7">
    <source>
        <dbReference type="EMBL" id="MBB2902402.1"/>
    </source>
</evidence>
<dbReference type="InterPro" id="IPR030817">
    <property type="entry name" value="Myo_inos_IolD"/>
</dbReference>
<dbReference type="GO" id="GO:0009097">
    <property type="term" value="P:isoleucine biosynthetic process"/>
    <property type="evidence" value="ECO:0007669"/>
    <property type="project" value="TreeGrafter"/>
</dbReference>
<dbReference type="Gene3D" id="3.40.50.970">
    <property type="match status" value="2"/>
</dbReference>